<organism evidence="1 2">
    <name type="scientific">Linum trigynum</name>
    <dbReference type="NCBI Taxonomy" id="586398"/>
    <lineage>
        <taxon>Eukaryota</taxon>
        <taxon>Viridiplantae</taxon>
        <taxon>Streptophyta</taxon>
        <taxon>Embryophyta</taxon>
        <taxon>Tracheophyta</taxon>
        <taxon>Spermatophyta</taxon>
        <taxon>Magnoliopsida</taxon>
        <taxon>eudicotyledons</taxon>
        <taxon>Gunneridae</taxon>
        <taxon>Pentapetalae</taxon>
        <taxon>rosids</taxon>
        <taxon>fabids</taxon>
        <taxon>Malpighiales</taxon>
        <taxon>Linaceae</taxon>
        <taxon>Linum</taxon>
    </lineage>
</organism>
<dbReference type="EMBL" id="OZ034815">
    <property type="protein sequence ID" value="CAL1371844.1"/>
    <property type="molecule type" value="Genomic_DNA"/>
</dbReference>
<evidence type="ECO:0000313" key="2">
    <source>
        <dbReference type="Proteomes" id="UP001497516"/>
    </source>
</evidence>
<dbReference type="AlphaFoldDB" id="A0AAV2DD95"/>
<dbReference type="Proteomes" id="UP001497516">
    <property type="component" value="Chromosome 2"/>
</dbReference>
<gene>
    <name evidence="1" type="ORF">LTRI10_LOCUS13884</name>
</gene>
<keyword evidence="2" id="KW-1185">Reference proteome</keyword>
<proteinExistence type="predicted"/>
<name>A0AAV2DD95_9ROSI</name>
<reference evidence="1 2" key="1">
    <citation type="submission" date="2024-04" db="EMBL/GenBank/DDBJ databases">
        <authorList>
            <person name="Fracassetti M."/>
        </authorList>
    </citation>
    <scope>NUCLEOTIDE SEQUENCE [LARGE SCALE GENOMIC DNA]</scope>
</reference>
<sequence length="73" mass="8419">MDFWWRRKYGWEELKAANCRGGGIRDLRSRRNGRININCSTPNHNKRGAFLPFLIDNLSPITTALLPIYALAT</sequence>
<accession>A0AAV2DD95</accession>
<evidence type="ECO:0000313" key="1">
    <source>
        <dbReference type="EMBL" id="CAL1371844.1"/>
    </source>
</evidence>
<protein>
    <submittedName>
        <fullName evidence="1">Uncharacterized protein</fullName>
    </submittedName>
</protein>